<protein>
    <submittedName>
        <fullName evidence="2">Carotenoid isomerase</fullName>
    </submittedName>
</protein>
<dbReference type="EMBL" id="GBRH01191851">
    <property type="protein sequence ID" value="JAE06045.1"/>
    <property type="molecule type" value="Transcribed_RNA"/>
</dbReference>
<organism evidence="2">
    <name type="scientific">Arundo donax</name>
    <name type="common">Giant reed</name>
    <name type="synonym">Donax arundinaceus</name>
    <dbReference type="NCBI Taxonomy" id="35708"/>
    <lineage>
        <taxon>Eukaryota</taxon>
        <taxon>Viridiplantae</taxon>
        <taxon>Streptophyta</taxon>
        <taxon>Embryophyta</taxon>
        <taxon>Tracheophyta</taxon>
        <taxon>Spermatophyta</taxon>
        <taxon>Magnoliopsida</taxon>
        <taxon>Liliopsida</taxon>
        <taxon>Poales</taxon>
        <taxon>Poaceae</taxon>
        <taxon>PACMAD clade</taxon>
        <taxon>Arundinoideae</taxon>
        <taxon>Arundineae</taxon>
        <taxon>Arundo</taxon>
    </lineage>
</organism>
<keyword evidence="2" id="KW-0413">Isomerase</keyword>
<accession>A0A0A9R2E6</accession>
<name>A0A0A9R2E6_ARUDO</name>
<dbReference type="AlphaFoldDB" id="A0A0A9R2E6"/>
<evidence type="ECO:0000313" key="2">
    <source>
        <dbReference type="EMBL" id="JAE06045.1"/>
    </source>
</evidence>
<reference evidence="2" key="1">
    <citation type="submission" date="2014-09" db="EMBL/GenBank/DDBJ databases">
        <authorList>
            <person name="Magalhaes I.L.F."/>
            <person name="Oliveira U."/>
            <person name="Santos F.R."/>
            <person name="Vidigal T.H.D.A."/>
            <person name="Brescovit A.D."/>
            <person name="Santos A.J."/>
        </authorList>
    </citation>
    <scope>NUCLEOTIDE SEQUENCE</scope>
    <source>
        <tissue evidence="2">Shoot tissue taken approximately 20 cm above the soil surface</tissue>
    </source>
</reference>
<feature type="compositionally biased region" description="Basic residues" evidence="1">
    <location>
        <begin position="17"/>
        <end position="35"/>
    </location>
</feature>
<proteinExistence type="predicted"/>
<sequence length="52" mass="5844">MRHRPHLLLHGPLPAPPRRRLVPRGQGKRWARGRRAGLGEADGGGHGGRRRR</sequence>
<dbReference type="GO" id="GO:0016853">
    <property type="term" value="F:isomerase activity"/>
    <property type="evidence" value="ECO:0007669"/>
    <property type="project" value="UniProtKB-KW"/>
</dbReference>
<evidence type="ECO:0000256" key="1">
    <source>
        <dbReference type="SAM" id="MobiDB-lite"/>
    </source>
</evidence>
<feature type="region of interest" description="Disordered" evidence="1">
    <location>
        <begin position="1"/>
        <end position="52"/>
    </location>
</feature>
<reference evidence="2" key="2">
    <citation type="journal article" date="2015" name="Data Brief">
        <title>Shoot transcriptome of the giant reed, Arundo donax.</title>
        <authorList>
            <person name="Barrero R.A."/>
            <person name="Guerrero F.D."/>
            <person name="Moolhuijzen P."/>
            <person name="Goolsby J.A."/>
            <person name="Tidwell J."/>
            <person name="Bellgard S.E."/>
            <person name="Bellgard M.I."/>
        </authorList>
    </citation>
    <scope>NUCLEOTIDE SEQUENCE</scope>
    <source>
        <tissue evidence="2">Shoot tissue taken approximately 20 cm above the soil surface</tissue>
    </source>
</reference>